<accession>A0ABN3G6G4</accession>
<sequence>MSGTPVEVSRSGEHRFVATNERGASVQIGRDGAEGAFTPGELLLAAVAGCSAVTSENLLIRRLGADAELTVRADRTKTAEDKHKFAAIQTAFDVDLSAIPEDERAKLVEAVERSIAKYCTVSRSVEESTPIELTLPS</sequence>
<dbReference type="EMBL" id="BAAARA010000007">
    <property type="protein sequence ID" value="GAA2345204.1"/>
    <property type="molecule type" value="Genomic_DNA"/>
</dbReference>
<dbReference type="Gene3D" id="3.30.300.20">
    <property type="match status" value="1"/>
</dbReference>
<organism evidence="1 2">
    <name type="scientific">Saccharopolyspora halophila</name>
    <dbReference type="NCBI Taxonomy" id="405551"/>
    <lineage>
        <taxon>Bacteria</taxon>
        <taxon>Bacillati</taxon>
        <taxon>Actinomycetota</taxon>
        <taxon>Actinomycetes</taxon>
        <taxon>Pseudonocardiales</taxon>
        <taxon>Pseudonocardiaceae</taxon>
        <taxon>Saccharopolyspora</taxon>
    </lineage>
</organism>
<dbReference type="Proteomes" id="UP001501218">
    <property type="component" value="Unassembled WGS sequence"/>
</dbReference>
<dbReference type="InterPro" id="IPR015946">
    <property type="entry name" value="KH_dom-like_a/b"/>
</dbReference>
<protein>
    <submittedName>
        <fullName evidence="1">OsmC family protein</fullName>
    </submittedName>
</protein>
<dbReference type="PANTHER" id="PTHR34352:SF1">
    <property type="entry name" value="PROTEIN YHFA"/>
    <property type="match status" value="1"/>
</dbReference>
<dbReference type="RefSeq" id="WP_344129803.1">
    <property type="nucleotide sequence ID" value="NZ_BAAARA010000007.1"/>
</dbReference>
<gene>
    <name evidence="1" type="ORF">GCM10009854_22420</name>
</gene>
<dbReference type="InterPro" id="IPR036102">
    <property type="entry name" value="OsmC/Ohrsf"/>
</dbReference>
<dbReference type="InterPro" id="IPR003718">
    <property type="entry name" value="OsmC/Ohr_fam"/>
</dbReference>
<dbReference type="Pfam" id="PF02566">
    <property type="entry name" value="OsmC"/>
    <property type="match status" value="1"/>
</dbReference>
<reference evidence="1 2" key="1">
    <citation type="journal article" date="2019" name="Int. J. Syst. Evol. Microbiol.">
        <title>The Global Catalogue of Microorganisms (GCM) 10K type strain sequencing project: providing services to taxonomists for standard genome sequencing and annotation.</title>
        <authorList>
            <consortium name="The Broad Institute Genomics Platform"/>
            <consortium name="The Broad Institute Genome Sequencing Center for Infectious Disease"/>
            <person name="Wu L."/>
            <person name="Ma J."/>
        </authorList>
    </citation>
    <scope>NUCLEOTIDE SEQUENCE [LARGE SCALE GENOMIC DNA]</scope>
    <source>
        <strain evidence="1 2">JCM 16221</strain>
    </source>
</reference>
<name>A0ABN3G6G4_9PSEU</name>
<keyword evidence="2" id="KW-1185">Reference proteome</keyword>
<evidence type="ECO:0000313" key="1">
    <source>
        <dbReference type="EMBL" id="GAA2345204.1"/>
    </source>
</evidence>
<evidence type="ECO:0000313" key="2">
    <source>
        <dbReference type="Proteomes" id="UP001501218"/>
    </source>
</evidence>
<dbReference type="SUPFAM" id="SSF82784">
    <property type="entry name" value="OsmC-like"/>
    <property type="match status" value="1"/>
</dbReference>
<dbReference type="PANTHER" id="PTHR34352">
    <property type="entry name" value="PROTEIN YHFA"/>
    <property type="match status" value="1"/>
</dbReference>
<comment type="caution">
    <text evidence="1">The sequence shown here is derived from an EMBL/GenBank/DDBJ whole genome shotgun (WGS) entry which is preliminary data.</text>
</comment>
<proteinExistence type="predicted"/>